<feature type="domain" description="DUF306" evidence="2">
    <location>
        <begin position="40"/>
        <end position="115"/>
    </location>
</feature>
<name>A0A9W6M0G8_9MICO</name>
<sequence length="122" mass="12562">MRTARVVRPTLAIAAAVVLAALTGCSSSGSSFTGTWGQDSPGQPTLTIKEDGSFSGNDGCNDMSGKGTISGDTFTFGPFATTQKACEGVHPWLNIASTAKVDGDTLVVYKNSGDKIGTLEKR</sequence>
<evidence type="ECO:0000256" key="1">
    <source>
        <dbReference type="SAM" id="SignalP"/>
    </source>
</evidence>
<evidence type="ECO:0000259" key="2">
    <source>
        <dbReference type="Pfam" id="PF03724"/>
    </source>
</evidence>
<comment type="caution">
    <text evidence="3">The sequence shown here is derived from an EMBL/GenBank/DDBJ whole genome shotgun (WGS) entry which is preliminary data.</text>
</comment>
<keyword evidence="1" id="KW-0732">Signal</keyword>
<proteinExistence type="predicted"/>
<dbReference type="PANTHER" id="PTHR35535">
    <property type="entry name" value="HEAT SHOCK PROTEIN HSLJ"/>
    <property type="match status" value="1"/>
</dbReference>
<keyword evidence="4" id="KW-1185">Reference proteome</keyword>
<dbReference type="InterPro" id="IPR053147">
    <property type="entry name" value="Hsp_HslJ-like"/>
</dbReference>
<protein>
    <recommendedName>
        <fullName evidence="2">DUF306 domain-containing protein</fullName>
    </recommendedName>
</protein>
<dbReference type="PROSITE" id="PS51257">
    <property type="entry name" value="PROKAR_LIPOPROTEIN"/>
    <property type="match status" value="1"/>
</dbReference>
<gene>
    <name evidence="3" type="ORF">GCM10017584_29270</name>
</gene>
<feature type="chain" id="PRO_5040795673" description="DUF306 domain-containing protein" evidence="1">
    <location>
        <begin position="21"/>
        <end position="122"/>
    </location>
</feature>
<dbReference type="EMBL" id="BSEN01000014">
    <property type="protein sequence ID" value="GLJ77353.1"/>
    <property type="molecule type" value="Genomic_DNA"/>
</dbReference>
<dbReference type="InterPro" id="IPR038670">
    <property type="entry name" value="HslJ-like_sf"/>
</dbReference>
<reference evidence="3" key="1">
    <citation type="journal article" date="2014" name="Int. J. Syst. Evol. Microbiol.">
        <title>Complete genome sequence of Corynebacterium casei LMG S-19264T (=DSM 44701T), isolated from a smear-ripened cheese.</title>
        <authorList>
            <consortium name="US DOE Joint Genome Institute (JGI-PGF)"/>
            <person name="Walter F."/>
            <person name="Albersmeier A."/>
            <person name="Kalinowski J."/>
            <person name="Ruckert C."/>
        </authorList>
    </citation>
    <scope>NUCLEOTIDE SEQUENCE</scope>
    <source>
        <strain evidence="3">VKM Ac-1401</strain>
    </source>
</reference>
<accession>A0A9W6M0G8</accession>
<feature type="signal peptide" evidence="1">
    <location>
        <begin position="1"/>
        <end position="20"/>
    </location>
</feature>
<dbReference type="RefSeq" id="WP_271177998.1">
    <property type="nucleotide sequence ID" value="NZ_BAAAJO010000001.1"/>
</dbReference>
<dbReference type="Proteomes" id="UP001142372">
    <property type="component" value="Unassembled WGS sequence"/>
</dbReference>
<dbReference type="Pfam" id="PF03724">
    <property type="entry name" value="META"/>
    <property type="match status" value="1"/>
</dbReference>
<reference evidence="3" key="2">
    <citation type="submission" date="2023-01" db="EMBL/GenBank/DDBJ databases">
        <authorList>
            <person name="Sun Q."/>
            <person name="Evtushenko L."/>
        </authorList>
    </citation>
    <scope>NUCLEOTIDE SEQUENCE</scope>
    <source>
        <strain evidence="3">VKM Ac-1401</strain>
    </source>
</reference>
<dbReference type="AlphaFoldDB" id="A0A9W6M0G8"/>
<dbReference type="PANTHER" id="PTHR35535:SF2">
    <property type="entry name" value="DUF306 DOMAIN-CONTAINING PROTEIN"/>
    <property type="match status" value="1"/>
</dbReference>
<dbReference type="Gene3D" id="2.40.128.270">
    <property type="match status" value="1"/>
</dbReference>
<organism evidence="3 4">
    <name type="scientific">Leifsonia poae</name>
    <dbReference type="NCBI Taxonomy" id="110933"/>
    <lineage>
        <taxon>Bacteria</taxon>
        <taxon>Bacillati</taxon>
        <taxon>Actinomycetota</taxon>
        <taxon>Actinomycetes</taxon>
        <taxon>Micrococcales</taxon>
        <taxon>Microbacteriaceae</taxon>
        <taxon>Leifsonia</taxon>
    </lineage>
</organism>
<dbReference type="InterPro" id="IPR005184">
    <property type="entry name" value="DUF306_Meta_HslJ"/>
</dbReference>
<evidence type="ECO:0000313" key="3">
    <source>
        <dbReference type="EMBL" id="GLJ77353.1"/>
    </source>
</evidence>
<evidence type="ECO:0000313" key="4">
    <source>
        <dbReference type="Proteomes" id="UP001142372"/>
    </source>
</evidence>